<keyword evidence="1" id="KW-1133">Transmembrane helix</keyword>
<keyword evidence="1" id="KW-0812">Transmembrane</keyword>
<dbReference type="EMBL" id="NGKU01000001">
    <property type="protein sequence ID" value="OTN75961.1"/>
    <property type="molecule type" value="Genomic_DNA"/>
</dbReference>
<name>A0A242A5F0_9ENTE</name>
<dbReference type="STRING" id="1834191.A5886_001037"/>
<organism evidence="2 3">
    <name type="scientific">Candidatus Enterococcus testudinis</name>
    <dbReference type="NCBI Taxonomy" id="1834191"/>
    <lineage>
        <taxon>Bacteria</taxon>
        <taxon>Bacillati</taxon>
        <taxon>Bacillota</taxon>
        <taxon>Bacilli</taxon>
        <taxon>Lactobacillales</taxon>
        <taxon>Enterococcaceae</taxon>
        <taxon>Enterococcus</taxon>
    </lineage>
</organism>
<reference evidence="2 3" key="1">
    <citation type="submission" date="2017-05" db="EMBL/GenBank/DDBJ databases">
        <title>The Genome Sequence of Enterococcus sp. 8G7_MSG3316.</title>
        <authorList>
            <consortium name="The Broad Institute Genomics Platform"/>
            <consortium name="The Broad Institute Genomic Center for Infectious Diseases"/>
            <person name="Earl A."/>
            <person name="Manson A."/>
            <person name="Schwartman J."/>
            <person name="Gilmore M."/>
            <person name="Abouelleil A."/>
            <person name="Cao P."/>
            <person name="Chapman S."/>
            <person name="Cusick C."/>
            <person name="Shea T."/>
            <person name="Young S."/>
            <person name="Neafsey D."/>
            <person name="Nusbaum C."/>
            <person name="Birren B."/>
        </authorList>
    </citation>
    <scope>NUCLEOTIDE SEQUENCE [LARGE SCALE GENOMIC DNA]</scope>
    <source>
        <strain evidence="2 3">8G7_MSG3316</strain>
    </source>
</reference>
<evidence type="ECO:0000313" key="2">
    <source>
        <dbReference type="EMBL" id="OTN75961.1"/>
    </source>
</evidence>
<accession>A0A242A5F0</accession>
<dbReference type="Proteomes" id="UP000195043">
    <property type="component" value="Unassembled WGS sequence"/>
</dbReference>
<evidence type="ECO:0000256" key="1">
    <source>
        <dbReference type="SAM" id="Phobius"/>
    </source>
</evidence>
<sequence>MKRAYKIVVSLLLFAAVTSFFYFFKVHMNEKNAENQHLLSTAVLNDEIKDDIFRTDFFETTTYSEPMTREAFVEKAKHVAKTTGSPQLLQLTNLTAFASASDDHSTELESVSIAIIKQRMYLLLRENYLLLVLQPTPAADVFQIDGKGQVGLVSKTIRYDMSVTNEQRPEEFLSALPAFVGKVQSDNGLTAYESRVFVTSEWGLYLYNSTKQNQLIKVEEIS</sequence>
<gene>
    <name evidence="2" type="ORF">A5886_001037</name>
</gene>
<protein>
    <submittedName>
        <fullName evidence="2">Uncharacterized protein</fullName>
    </submittedName>
</protein>
<keyword evidence="3" id="KW-1185">Reference proteome</keyword>
<dbReference type="RefSeq" id="WP_086273965.1">
    <property type="nucleotide sequence ID" value="NZ_NGKU01000001.1"/>
</dbReference>
<dbReference type="AlphaFoldDB" id="A0A242A5F0"/>
<comment type="caution">
    <text evidence="2">The sequence shown here is derived from an EMBL/GenBank/DDBJ whole genome shotgun (WGS) entry which is preliminary data.</text>
</comment>
<feature type="transmembrane region" description="Helical" evidence="1">
    <location>
        <begin position="7"/>
        <end position="24"/>
    </location>
</feature>
<proteinExistence type="predicted"/>
<keyword evidence="1" id="KW-0472">Membrane</keyword>
<evidence type="ECO:0000313" key="3">
    <source>
        <dbReference type="Proteomes" id="UP000195043"/>
    </source>
</evidence>